<dbReference type="EMBL" id="CAJJDN010000011">
    <property type="protein sequence ID" value="CAD8057719.1"/>
    <property type="molecule type" value="Genomic_DNA"/>
</dbReference>
<proteinExistence type="predicted"/>
<evidence type="ECO:0000256" key="1">
    <source>
        <dbReference type="SAM" id="Coils"/>
    </source>
</evidence>
<keyword evidence="1" id="KW-0175">Coiled coil</keyword>
<dbReference type="AlphaFoldDB" id="A0A8S1KQN5"/>
<reference evidence="3" key="1">
    <citation type="submission" date="2021-01" db="EMBL/GenBank/DDBJ databases">
        <authorList>
            <consortium name="Genoscope - CEA"/>
            <person name="William W."/>
        </authorList>
    </citation>
    <scope>NUCLEOTIDE SEQUENCE</scope>
</reference>
<dbReference type="OrthoDB" id="300040at2759"/>
<organism evidence="3 4">
    <name type="scientific">Paramecium sonneborni</name>
    <dbReference type="NCBI Taxonomy" id="65129"/>
    <lineage>
        <taxon>Eukaryota</taxon>
        <taxon>Sar</taxon>
        <taxon>Alveolata</taxon>
        <taxon>Ciliophora</taxon>
        <taxon>Intramacronucleata</taxon>
        <taxon>Oligohymenophorea</taxon>
        <taxon>Peniculida</taxon>
        <taxon>Parameciidae</taxon>
        <taxon>Paramecium</taxon>
    </lineage>
</organism>
<feature type="region of interest" description="Disordered" evidence="2">
    <location>
        <begin position="1"/>
        <end position="23"/>
    </location>
</feature>
<keyword evidence="4" id="KW-1185">Reference proteome</keyword>
<protein>
    <submittedName>
        <fullName evidence="3">Uncharacterized protein</fullName>
    </submittedName>
</protein>
<evidence type="ECO:0000313" key="3">
    <source>
        <dbReference type="EMBL" id="CAD8057719.1"/>
    </source>
</evidence>
<dbReference type="Proteomes" id="UP000692954">
    <property type="component" value="Unassembled WGS sequence"/>
</dbReference>
<evidence type="ECO:0000313" key="4">
    <source>
        <dbReference type="Proteomes" id="UP000692954"/>
    </source>
</evidence>
<gene>
    <name evidence="3" type="ORF">PSON_ATCC_30995.1.T0110358</name>
</gene>
<feature type="region of interest" description="Disordered" evidence="2">
    <location>
        <begin position="269"/>
        <end position="321"/>
    </location>
</feature>
<evidence type="ECO:0000256" key="2">
    <source>
        <dbReference type="SAM" id="MobiDB-lite"/>
    </source>
</evidence>
<accession>A0A8S1KQN5</accession>
<feature type="compositionally biased region" description="Low complexity" evidence="2">
    <location>
        <begin position="282"/>
        <end position="291"/>
    </location>
</feature>
<feature type="compositionally biased region" description="Basic residues" evidence="2">
    <location>
        <begin position="1"/>
        <end position="10"/>
    </location>
</feature>
<sequence>MSYSEKHKRNTSPILRTTSEDRSKLSQNKDNYIQYLEQQLEKTSKIVYQKYEERMRLVEETLQEHDEKFENFIKLIKLLQHFATTQEQENINIRNHVNLSMEQIYSNELTKQKILNEKFEYELNEIRQTYYKDQPMMQELELILNKKIDVIMDELKQSALKSDYQKLEQRFSRLELNLKQEQQQKINESERVLNSSLTHQQQLNDLKIVLDSVIQDQEQTKNIVQQLQNENYLNKRKSQLQQTRKSITKESLYTESENQVLRPAREMKENIKKLEHKRNKSKSSMSRSGSRNARLETIKKQKQENVKELIKKHKQSSQKQI</sequence>
<feature type="compositionally biased region" description="Basic and acidic residues" evidence="2">
    <location>
        <begin position="293"/>
        <end position="309"/>
    </location>
</feature>
<feature type="compositionally biased region" description="Basic residues" evidence="2">
    <location>
        <begin position="310"/>
        <end position="321"/>
    </location>
</feature>
<name>A0A8S1KQN5_9CILI</name>
<comment type="caution">
    <text evidence="3">The sequence shown here is derived from an EMBL/GenBank/DDBJ whole genome shotgun (WGS) entry which is preliminary data.</text>
</comment>
<feature type="coiled-coil region" evidence="1">
    <location>
        <begin position="157"/>
        <end position="230"/>
    </location>
</feature>